<keyword evidence="3" id="KW-1185">Reference proteome</keyword>
<evidence type="ECO:0000313" key="3">
    <source>
        <dbReference type="Proteomes" id="UP000735302"/>
    </source>
</evidence>
<reference evidence="2 3" key="1">
    <citation type="journal article" date="2021" name="Elife">
        <title>Chloroplast acquisition without the gene transfer in kleptoplastic sea slugs, Plakobranchus ocellatus.</title>
        <authorList>
            <person name="Maeda T."/>
            <person name="Takahashi S."/>
            <person name="Yoshida T."/>
            <person name="Shimamura S."/>
            <person name="Takaki Y."/>
            <person name="Nagai Y."/>
            <person name="Toyoda A."/>
            <person name="Suzuki Y."/>
            <person name="Arimoto A."/>
            <person name="Ishii H."/>
            <person name="Satoh N."/>
            <person name="Nishiyama T."/>
            <person name="Hasebe M."/>
            <person name="Maruyama T."/>
            <person name="Minagawa J."/>
            <person name="Obokata J."/>
            <person name="Shigenobu S."/>
        </authorList>
    </citation>
    <scope>NUCLEOTIDE SEQUENCE [LARGE SCALE GENOMIC DNA]</scope>
</reference>
<organism evidence="2 3">
    <name type="scientific">Plakobranchus ocellatus</name>
    <dbReference type="NCBI Taxonomy" id="259542"/>
    <lineage>
        <taxon>Eukaryota</taxon>
        <taxon>Metazoa</taxon>
        <taxon>Spiralia</taxon>
        <taxon>Lophotrochozoa</taxon>
        <taxon>Mollusca</taxon>
        <taxon>Gastropoda</taxon>
        <taxon>Heterobranchia</taxon>
        <taxon>Euthyneura</taxon>
        <taxon>Panpulmonata</taxon>
        <taxon>Sacoglossa</taxon>
        <taxon>Placobranchoidea</taxon>
        <taxon>Plakobranchidae</taxon>
        <taxon>Plakobranchus</taxon>
    </lineage>
</organism>
<name>A0AAV3YVT2_9GAST</name>
<feature type="domain" description="Parvovirus non-structural protein 1 helicase" evidence="1">
    <location>
        <begin position="210"/>
        <end position="343"/>
    </location>
</feature>
<dbReference type="AlphaFoldDB" id="A0AAV3YVT2"/>
<comment type="caution">
    <text evidence="2">The sequence shown here is derived from an EMBL/GenBank/DDBJ whole genome shotgun (WGS) entry which is preliminary data.</text>
</comment>
<dbReference type="InterPro" id="IPR001257">
    <property type="entry name" value="Parvovirus_NS1_helicase"/>
</dbReference>
<dbReference type="EMBL" id="BLXT01001518">
    <property type="protein sequence ID" value="GFN86426.1"/>
    <property type="molecule type" value="Genomic_DNA"/>
</dbReference>
<dbReference type="Pfam" id="PF01057">
    <property type="entry name" value="Parvo_NS1"/>
    <property type="match status" value="1"/>
</dbReference>
<proteinExistence type="predicted"/>
<evidence type="ECO:0000313" key="2">
    <source>
        <dbReference type="EMBL" id="GFN86426.1"/>
    </source>
</evidence>
<sequence>MNDCELYTRKILSNEEKVYSYCINDREKLFFGTNSKELLMKLKAVQGTNHDQPDITDHETVMSSTVRREVAPTTVLGVQPSNGRKRKYVSSTADTTSHLADTVDDEENIGPSSTKYFMDEQQQPQKRPKALQNLDTVKDALTKYPYCATFSDLVSAIRGTPVYDTICAIYLDNRADKIWNLAREELVNHDEDIDLFKYLHELPDELKNTLTPMQTLALFNAWCEEQGVNAKALAWFITSRLQNRAYKKIGLYLQGASKSGKTYWTSTLFSPLGALVGKMTTGGRFCLQDCERKKIIVGEEIGIGLDNIDRIKELMSGEVTTCERKGRSVVRCKASLVLLNSNNMPAFNV</sequence>
<evidence type="ECO:0000259" key="1">
    <source>
        <dbReference type="Pfam" id="PF01057"/>
    </source>
</evidence>
<dbReference type="Gene3D" id="3.40.50.300">
    <property type="entry name" value="P-loop containing nucleotide triphosphate hydrolases"/>
    <property type="match status" value="1"/>
</dbReference>
<accession>A0AAV3YVT2</accession>
<gene>
    <name evidence="2" type="ORF">PoB_001293200</name>
</gene>
<dbReference type="GO" id="GO:0019079">
    <property type="term" value="P:viral genome replication"/>
    <property type="evidence" value="ECO:0007669"/>
    <property type="project" value="InterPro"/>
</dbReference>
<dbReference type="InterPro" id="IPR027417">
    <property type="entry name" value="P-loop_NTPase"/>
</dbReference>
<protein>
    <submittedName>
        <fullName evidence="2">Hornerin-like</fullName>
    </submittedName>
</protein>
<dbReference type="Proteomes" id="UP000735302">
    <property type="component" value="Unassembled WGS sequence"/>
</dbReference>
<dbReference type="SUPFAM" id="SSF52540">
    <property type="entry name" value="P-loop containing nucleoside triphosphate hydrolases"/>
    <property type="match status" value="1"/>
</dbReference>